<dbReference type="GO" id="GO:0034362">
    <property type="term" value="C:low-density lipoprotein particle"/>
    <property type="evidence" value="ECO:0007669"/>
    <property type="project" value="TreeGrafter"/>
</dbReference>
<evidence type="ECO:0000313" key="2">
    <source>
        <dbReference type="Ensembl" id="ENSGACP00000026601.1"/>
    </source>
</evidence>
<accession>G3Q9N6</accession>
<reference evidence="2" key="2">
    <citation type="submission" date="2024-04" db="UniProtKB">
        <authorList>
            <consortium name="Ensembl"/>
        </authorList>
    </citation>
    <scope>IDENTIFICATION</scope>
</reference>
<dbReference type="GO" id="GO:0042953">
    <property type="term" value="P:lipoprotein transport"/>
    <property type="evidence" value="ECO:0007669"/>
    <property type="project" value="TreeGrafter"/>
</dbReference>
<dbReference type="GO" id="GO:0050750">
    <property type="term" value="F:low-density lipoprotein particle receptor binding"/>
    <property type="evidence" value="ECO:0007669"/>
    <property type="project" value="TreeGrafter"/>
</dbReference>
<dbReference type="AlphaFoldDB" id="G3Q9N6"/>
<dbReference type="InterPro" id="IPR052418">
    <property type="entry name" value="Apolipoprotein_B"/>
</dbReference>
<dbReference type="Ensembl" id="ENSGACT00000026652.1">
    <property type="protein sequence ID" value="ENSGACP00000026601.1"/>
    <property type="gene ID" value="ENSGACG00000020136.1"/>
</dbReference>
<dbReference type="PANTHER" id="PTHR13769">
    <property type="entry name" value="APOLIPOPROTEIN B"/>
    <property type="match status" value="1"/>
</dbReference>
<dbReference type="eggNOG" id="KOG4338">
    <property type="taxonomic scope" value="Eukaryota"/>
</dbReference>
<organism evidence="2">
    <name type="scientific">Gasterosteus aculeatus</name>
    <name type="common">Three-spined stickleback</name>
    <dbReference type="NCBI Taxonomy" id="69293"/>
    <lineage>
        <taxon>Eukaryota</taxon>
        <taxon>Metazoa</taxon>
        <taxon>Chordata</taxon>
        <taxon>Craniata</taxon>
        <taxon>Vertebrata</taxon>
        <taxon>Euteleostomi</taxon>
        <taxon>Actinopterygii</taxon>
        <taxon>Neopterygii</taxon>
        <taxon>Teleostei</taxon>
        <taxon>Neoteleostei</taxon>
        <taxon>Acanthomorphata</taxon>
        <taxon>Eupercaria</taxon>
        <taxon>Perciformes</taxon>
        <taxon>Cottioidei</taxon>
        <taxon>Gasterosteales</taxon>
        <taxon>Gasterosteidae</taxon>
        <taxon>Gasterosteus</taxon>
    </lineage>
</organism>
<dbReference type="InParanoid" id="G3Q9N6"/>
<dbReference type="InterPro" id="IPR015819">
    <property type="entry name" value="Lipid_transp_b-sht_shell"/>
</dbReference>
<dbReference type="GO" id="GO:0006642">
    <property type="term" value="P:triglyceride mobilization"/>
    <property type="evidence" value="ECO:0007669"/>
    <property type="project" value="TreeGrafter"/>
</dbReference>
<name>G3Q9N6_GASAC</name>
<feature type="domain" description="Vitellinogen open beta-sheet" evidence="1">
    <location>
        <begin position="2"/>
        <end position="77"/>
    </location>
</feature>
<dbReference type="GO" id="GO:0042632">
    <property type="term" value="P:cholesterol homeostasis"/>
    <property type="evidence" value="ECO:0007669"/>
    <property type="project" value="TreeGrafter"/>
</dbReference>
<protein>
    <recommendedName>
        <fullName evidence="1">Vitellinogen open beta-sheet domain-containing protein</fullName>
    </recommendedName>
</protein>
<dbReference type="Bgee" id="ENSGACG00000020136">
    <property type="expression patterns" value="Expressed in liver"/>
</dbReference>
<dbReference type="GO" id="GO:0034359">
    <property type="term" value="C:mature chylomicron"/>
    <property type="evidence" value="ECO:0007669"/>
    <property type="project" value="TreeGrafter"/>
</dbReference>
<dbReference type="PANTHER" id="PTHR13769:SF6">
    <property type="entry name" value="APOLIPOPROTEIN B-100"/>
    <property type="match status" value="1"/>
</dbReference>
<sequence length="96" mass="10921">SVQSNIIFNGTDTLPKEVMLETTLNAFNYNYDIFEVCIEGTGFEPTIDALFGEEGFFPDTISKVMYWAGDKAKMLKEVLGRVAPERSRMKRQVRGF</sequence>
<evidence type="ECO:0000259" key="1">
    <source>
        <dbReference type="Pfam" id="PF09172"/>
    </source>
</evidence>
<dbReference type="InterPro" id="IPR015255">
    <property type="entry name" value="Vitellinogen_open_b-sht"/>
</dbReference>
<dbReference type="GO" id="GO:0030301">
    <property type="term" value="P:cholesterol transport"/>
    <property type="evidence" value="ECO:0007669"/>
    <property type="project" value="TreeGrafter"/>
</dbReference>
<dbReference type="Pfam" id="PF09172">
    <property type="entry name" value="Vit_open_b-sht"/>
    <property type="match status" value="1"/>
</dbReference>
<proteinExistence type="predicted"/>
<dbReference type="SUPFAM" id="SSF56968">
    <property type="entry name" value="Lipovitellin-phosvitin complex, beta-sheet shell regions"/>
    <property type="match status" value="1"/>
</dbReference>
<dbReference type="STRING" id="69293.ENSGACP00000026601"/>
<dbReference type="GO" id="GO:0120020">
    <property type="term" value="F:cholesterol transfer activity"/>
    <property type="evidence" value="ECO:0007669"/>
    <property type="project" value="TreeGrafter"/>
</dbReference>
<reference evidence="2" key="1">
    <citation type="submission" date="2006-01" db="EMBL/GenBank/DDBJ databases">
        <authorList>
            <person name="Lindblad-Toh K."/>
            <person name="Mauceli E."/>
            <person name="Grabherr M."/>
            <person name="Chang J.L."/>
            <person name="Lander E.S."/>
        </authorList>
    </citation>
    <scope>NUCLEOTIDE SEQUENCE [LARGE SCALE GENOMIC DNA]</scope>
</reference>
<dbReference type="GO" id="GO:0034361">
    <property type="term" value="C:very-low-density lipoprotein particle"/>
    <property type="evidence" value="ECO:0007669"/>
    <property type="project" value="TreeGrafter"/>
</dbReference>